<dbReference type="RefSeq" id="WP_342372832.1">
    <property type="nucleotide sequence ID" value="NZ_CP115965.1"/>
</dbReference>
<dbReference type="Pfam" id="PF13229">
    <property type="entry name" value="Beta_helix"/>
    <property type="match status" value="1"/>
</dbReference>
<proteinExistence type="predicted"/>
<dbReference type="SMART" id="SM00710">
    <property type="entry name" value="PbH1"/>
    <property type="match status" value="6"/>
</dbReference>
<dbReference type="InterPro" id="IPR039448">
    <property type="entry name" value="Beta_helix"/>
</dbReference>
<dbReference type="Gene3D" id="2.60.40.10">
    <property type="entry name" value="Immunoglobulins"/>
    <property type="match status" value="1"/>
</dbReference>
<dbReference type="Proteomes" id="UP001434337">
    <property type="component" value="Chromosome"/>
</dbReference>
<keyword evidence="3" id="KW-1185">Reference proteome</keyword>
<protein>
    <submittedName>
        <fullName evidence="2">PKD domain-containing protein</fullName>
    </submittedName>
</protein>
<evidence type="ECO:0000313" key="2">
    <source>
        <dbReference type="EMBL" id="WZW98974.1"/>
    </source>
</evidence>
<dbReference type="EMBL" id="CP115965">
    <property type="protein sequence ID" value="WZW98974.1"/>
    <property type="molecule type" value="Genomic_DNA"/>
</dbReference>
<feature type="domain" description="PKD" evidence="1">
    <location>
        <begin position="491"/>
        <end position="579"/>
    </location>
</feature>
<dbReference type="InterPro" id="IPR022409">
    <property type="entry name" value="PKD/Chitinase_dom"/>
</dbReference>
<dbReference type="InterPro" id="IPR013783">
    <property type="entry name" value="Ig-like_fold"/>
</dbReference>
<dbReference type="Gene3D" id="2.160.20.10">
    <property type="entry name" value="Single-stranded right-handed beta-helix, Pectin lyase-like"/>
    <property type="match status" value="2"/>
</dbReference>
<organism evidence="2 3">
    <name type="scientific">Propioniciclava soli</name>
    <dbReference type="NCBI Taxonomy" id="2775081"/>
    <lineage>
        <taxon>Bacteria</taxon>
        <taxon>Bacillati</taxon>
        <taxon>Actinomycetota</taxon>
        <taxon>Actinomycetes</taxon>
        <taxon>Propionibacteriales</taxon>
        <taxon>Propionibacteriaceae</taxon>
        <taxon>Propioniciclava</taxon>
    </lineage>
</organism>
<reference evidence="2 3" key="1">
    <citation type="journal article" date="2023" name="Environ Microbiome">
        <title>A coral-associated actinobacterium mitigates coral bleaching under heat stress.</title>
        <authorList>
            <person name="Li J."/>
            <person name="Zou Y."/>
            <person name="Li Q."/>
            <person name="Zhang J."/>
            <person name="Bourne D.G."/>
            <person name="Lyu Y."/>
            <person name="Liu C."/>
            <person name="Zhang S."/>
        </authorList>
    </citation>
    <scope>NUCLEOTIDE SEQUENCE [LARGE SCALE GENOMIC DNA]</scope>
    <source>
        <strain evidence="2 3">SCSIO 13291</strain>
    </source>
</reference>
<name>A0ABZ3C896_9ACTN</name>
<dbReference type="CDD" id="cd00146">
    <property type="entry name" value="PKD"/>
    <property type="match status" value="1"/>
</dbReference>
<dbReference type="PROSITE" id="PS50093">
    <property type="entry name" value="PKD"/>
    <property type="match status" value="1"/>
</dbReference>
<evidence type="ECO:0000313" key="3">
    <source>
        <dbReference type="Proteomes" id="UP001434337"/>
    </source>
</evidence>
<evidence type="ECO:0000259" key="1">
    <source>
        <dbReference type="PROSITE" id="PS50093"/>
    </source>
</evidence>
<dbReference type="InterPro" id="IPR012334">
    <property type="entry name" value="Pectin_lyas_fold"/>
</dbReference>
<accession>A0ABZ3C896</accession>
<dbReference type="InterPro" id="IPR006626">
    <property type="entry name" value="PbH1"/>
</dbReference>
<dbReference type="SMART" id="SM00089">
    <property type="entry name" value="PKD"/>
    <property type="match status" value="1"/>
</dbReference>
<dbReference type="SUPFAM" id="SSF51126">
    <property type="entry name" value="Pectin lyase-like"/>
    <property type="match status" value="1"/>
</dbReference>
<dbReference type="InterPro" id="IPR011050">
    <property type="entry name" value="Pectin_lyase_fold/virulence"/>
</dbReference>
<sequence length="782" mass="81735">MRSVAHAIDKTPLGGTVVLRAGTYHESMDITKKVTIQNYPGETVWFDGSSQVGGWSKSGSVWVAPWSTFFSPQNYTGGVRSNFPNANRPAQVFIGGAALAEVASAAEVRSGTFFPDAANRRLIIGTDPSGREVRASDLTHAMHISGDVTLRGFGVRRYATTQSSRGAVVMDPAGGTFEHLVVSDNASIGLALSGANKTIKNVVVERNGMIGLGMNEAAGVSITNSIFRDNNFETFPTLPQAAAIKITKTSGGVIRNNTIEGTKLANGLWLDGFNSDITIAGNDLANNGESQINFEISRRGTIVNNRIKGGLKSIDLLDSESVDIYNNKISDYTLIGIYMPQDDRSVNRPADAPADFALKIRNITIANNVMACGTRFQLFGRDLSTGRPVDDFALTIKGNLFSASSSSPELNLAGWGLANNGFQFLKTLGDLTAKNSSWINLQHNGCVVNPETTTDRAKQISVAVPLPTAIASAAGVPSGTRVIGLLDQPISNQAPTARFTSSTNGLSVSFNGSSSADADGIIVNHKWTFGDGTSGTGATPSHAYGAAGDYTVTLTVTDNAGGTHSVTAPVRVSAPSAPAPAPVTPVDGSTDDFSRTVSGGWGGDWAVSGGNTSFGVSSGQGTVILSPQSNREALLPYKSTDSTAQTMVSLDKLPTGTGVSTTVIGRRVGASYYGARFRVAPDGSTLLYALRDETALADAARPFARYAPGQQVWVKVDVSGTAPTAVRVKAWLVGSPEPTNWQISASDSAAGLQTAGQVGIKTHYGSSAASTVTVRVDDFTVS</sequence>
<dbReference type="InterPro" id="IPR000601">
    <property type="entry name" value="PKD_dom"/>
</dbReference>
<dbReference type="SUPFAM" id="SSF49299">
    <property type="entry name" value="PKD domain"/>
    <property type="match status" value="1"/>
</dbReference>
<dbReference type="InterPro" id="IPR035986">
    <property type="entry name" value="PKD_dom_sf"/>
</dbReference>
<dbReference type="Pfam" id="PF18911">
    <property type="entry name" value="PKD_4"/>
    <property type="match status" value="1"/>
</dbReference>
<gene>
    <name evidence="2" type="ORF">PCC79_01815</name>
</gene>